<dbReference type="EMBL" id="JWMF01000007">
    <property type="protein sequence ID" value="KJY50093.1"/>
    <property type="molecule type" value="Genomic_DNA"/>
</dbReference>
<dbReference type="CDD" id="cd06223">
    <property type="entry name" value="PRTases_typeI"/>
    <property type="match status" value="1"/>
</dbReference>
<dbReference type="NCBIfam" id="NF002636">
    <property type="entry name" value="PRK02304.1-5"/>
    <property type="match status" value="1"/>
</dbReference>
<dbReference type="InterPro" id="IPR000836">
    <property type="entry name" value="PRTase_dom"/>
</dbReference>
<dbReference type="InterPro" id="IPR050054">
    <property type="entry name" value="UPRTase/APRTase"/>
</dbReference>
<dbReference type="GO" id="GO:0016208">
    <property type="term" value="F:AMP binding"/>
    <property type="evidence" value="ECO:0007669"/>
    <property type="project" value="TreeGrafter"/>
</dbReference>
<keyword evidence="10 11" id="KW-0660">Purine salvage</keyword>
<keyword evidence="9 11" id="KW-0808">Transferase</keyword>
<dbReference type="Pfam" id="PF00156">
    <property type="entry name" value="Pribosyltran"/>
    <property type="match status" value="1"/>
</dbReference>
<comment type="pathway">
    <text evidence="4 11">Purine metabolism; AMP biosynthesis via salvage pathway; AMP from adenine: step 1/1.</text>
</comment>
<dbReference type="GO" id="GO:0006166">
    <property type="term" value="P:purine ribonucleoside salvage"/>
    <property type="evidence" value="ECO:0007669"/>
    <property type="project" value="UniProtKB-UniRule"/>
</dbReference>
<evidence type="ECO:0000256" key="5">
    <source>
        <dbReference type="ARBA" id="ARBA00008391"/>
    </source>
</evidence>
<comment type="subcellular location">
    <subcellularLocation>
        <location evidence="3 11">Cytoplasm</location>
    </subcellularLocation>
</comment>
<evidence type="ECO:0000256" key="3">
    <source>
        <dbReference type="ARBA" id="ARBA00004496"/>
    </source>
</evidence>
<proteinExistence type="inferred from homology"/>
<dbReference type="PATRIC" id="fig|1684.5.peg.821"/>
<dbReference type="GO" id="GO:0044209">
    <property type="term" value="P:AMP salvage"/>
    <property type="evidence" value="ECO:0007669"/>
    <property type="project" value="UniProtKB-UniRule"/>
</dbReference>
<dbReference type="AlphaFoldDB" id="A0A0F4KVK4"/>
<organism evidence="13 14">
    <name type="scientific">Bifidobacterium mellis</name>
    <dbReference type="NCBI Taxonomy" id="1293823"/>
    <lineage>
        <taxon>Bacteria</taxon>
        <taxon>Bacillati</taxon>
        <taxon>Actinomycetota</taxon>
        <taxon>Actinomycetes</taxon>
        <taxon>Bifidobacteriales</taxon>
        <taxon>Bifidobacteriaceae</taxon>
        <taxon>Bifidobacterium</taxon>
    </lineage>
</organism>
<accession>A0A0F4KVK4</accession>
<dbReference type="GO" id="GO:0002055">
    <property type="term" value="F:adenine binding"/>
    <property type="evidence" value="ECO:0007669"/>
    <property type="project" value="TreeGrafter"/>
</dbReference>
<dbReference type="PANTHER" id="PTHR32315">
    <property type="entry name" value="ADENINE PHOSPHORIBOSYLTRANSFERASE"/>
    <property type="match status" value="1"/>
</dbReference>
<keyword evidence="14" id="KW-1185">Reference proteome</keyword>
<evidence type="ECO:0000256" key="6">
    <source>
        <dbReference type="ARBA" id="ARBA00011893"/>
    </source>
</evidence>
<dbReference type="InterPro" id="IPR005764">
    <property type="entry name" value="Ade_phspho_trans"/>
</dbReference>
<comment type="function">
    <text evidence="2 11">Catalyzes a salvage reaction resulting in the formation of AMP, that is energically less costly than de novo synthesis.</text>
</comment>
<evidence type="ECO:0000256" key="10">
    <source>
        <dbReference type="ARBA" id="ARBA00022726"/>
    </source>
</evidence>
<evidence type="ECO:0000256" key="7">
    <source>
        <dbReference type="ARBA" id="ARBA00022490"/>
    </source>
</evidence>
<dbReference type="InterPro" id="IPR029057">
    <property type="entry name" value="PRTase-like"/>
</dbReference>
<protein>
    <recommendedName>
        <fullName evidence="6 11">Adenine phosphoribosyltransferase</fullName>
        <shortName evidence="11">APRT</shortName>
        <ecNumber evidence="6 11">2.4.2.7</ecNumber>
    </recommendedName>
</protein>
<name>A0A0F4KVK4_9BIFI</name>
<dbReference type="FunFam" id="3.40.50.2020:FF:000021">
    <property type="entry name" value="Adenine phosphoribosyltransferase"/>
    <property type="match status" value="1"/>
</dbReference>
<comment type="subunit">
    <text evidence="11">Homodimer.</text>
</comment>
<evidence type="ECO:0000256" key="11">
    <source>
        <dbReference type="HAMAP-Rule" id="MF_00004"/>
    </source>
</evidence>
<evidence type="ECO:0000313" key="14">
    <source>
        <dbReference type="Proteomes" id="UP000033567"/>
    </source>
</evidence>
<dbReference type="Gene3D" id="3.40.50.2020">
    <property type="match status" value="1"/>
</dbReference>
<gene>
    <name evidence="11 13" type="primary">apt</name>
    <name evidence="13" type="ORF">JF70_07780</name>
</gene>
<dbReference type="GO" id="GO:0005737">
    <property type="term" value="C:cytoplasm"/>
    <property type="evidence" value="ECO:0007669"/>
    <property type="project" value="UniProtKB-SubCell"/>
</dbReference>
<dbReference type="UniPathway" id="UPA00588">
    <property type="reaction ID" value="UER00646"/>
</dbReference>
<dbReference type="Proteomes" id="UP000033567">
    <property type="component" value="Unassembled WGS sequence"/>
</dbReference>
<evidence type="ECO:0000256" key="4">
    <source>
        <dbReference type="ARBA" id="ARBA00004659"/>
    </source>
</evidence>
<evidence type="ECO:0000256" key="1">
    <source>
        <dbReference type="ARBA" id="ARBA00000868"/>
    </source>
</evidence>
<keyword evidence="7 11" id="KW-0963">Cytoplasm</keyword>
<dbReference type="SUPFAM" id="SSF53271">
    <property type="entry name" value="PRTase-like"/>
    <property type="match status" value="1"/>
</dbReference>
<reference evidence="13 14" key="1">
    <citation type="submission" date="2014-12" db="EMBL/GenBank/DDBJ databases">
        <title>Comparative genomics of the lactic acid bacteria isolated from the honey bee gut.</title>
        <authorList>
            <person name="Ellegaard K.M."/>
            <person name="Tamarit D."/>
            <person name="Javelind E."/>
            <person name="Olofsson T."/>
            <person name="Andersson S.G."/>
            <person name="Vasquez A."/>
        </authorList>
    </citation>
    <scope>NUCLEOTIDE SEQUENCE [LARGE SCALE GENOMIC DNA]</scope>
    <source>
        <strain evidence="13 14">Bin7</strain>
    </source>
</reference>
<dbReference type="PANTHER" id="PTHR32315:SF3">
    <property type="entry name" value="ADENINE PHOSPHORIBOSYLTRANSFERASE"/>
    <property type="match status" value="1"/>
</dbReference>
<comment type="similarity">
    <text evidence="5 11">Belongs to the purine/pyrimidine phosphoribosyltransferase family.</text>
</comment>
<evidence type="ECO:0000256" key="8">
    <source>
        <dbReference type="ARBA" id="ARBA00022676"/>
    </source>
</evidence>
<evidence type="ECO:0000313" key="13">
    <source>
        <dbReference type="EMBL" id="KJY50093.1"/>
    </source>
</evidence>
<evidence type="ECO:0000256" key="9">
    <source>
        <dbReference type="ARBA" id="ARBA00022679"/>
    </source>
</evidence>
<keyword evidence="8 11" id="KW-0328">Glycosyltransferase</keyword>
<comment type="catalytic activity">
    <reaction evidence="1 11">
        <text>AMP + diphosphate = 5-phospho-alpha-D-ribose 1-diphosphate + adenine</text>
        <dbReference type="Rhea" id="RHEA:16609"/>
        <dbReference type="ChEBI" id="CHEBI:16708"/>
        <dbReference type="ChEBI" id="CHEBI:33019"/>
        <dbReference type="ChEBI" id="CHEBI:58017"/>
        <dbReference type="ChEBI" id="CHEBI:456215"/>
        <dbReference type="EC" id="2.4.2.7"/>
    </reaction>
</comment>
<dbReference type="NCBIfam" id="TIGR01090">
    <property type="entry name" value="apt"/>
    <property type="match status" value="1"/>
</dbReference>
<dbReference type="NCBIfam" id="NF002634">
    <property type="entry name" value="PRK02304.1-3"/>
    <property type="match status" value="1"/>
</dbReference>
<dbReference type="HAMAP" id="MF_00004">
    <property type="entry name" value="Aden_phosphoribosyltr"/>
    <property type="match status" value="1"/>
</dbReference>
<dbReference type="EC" id="2.4.2.7" evidence="6 11"/>
<dbReference type="GO" id="GO:0006168">
    <property type="term" value="P:adenine salvage"/>
    <property type="evidence" value="ECO:0007669"/>
    <property type="project" value="InterPro"/>
</dbReference>
<evidence type="ECO:0000256" key="2">
    <source>
        <dbReference type="ARBA" id="ARBA00003968"/>
    </source>
</evidence>
<dbReference type="GO" id="GO:0003999">
    <property type="term" value="F:adenine phosphoribosyltransferase activity"/>
    <property type="evidence" value="ECO:0007669"/>
    <property type="project" value="UniProtKB-UniRule"/>
</dbReference>
<feature type="domain" description="Phosphoribosyltransferase" evidence="12">
    <location>
        <begin position="84"/>
        <end position="194"/>
    </location>
</feature>
<sequence length="210" mass="22695">MMAPATTSKEQNRKKIMAQSDDIKVGELKQVGDDDAAYLISLIRTIPDFPKKGILFRDFIPAMSDPRGLAIILDAMKRTLPVKPEDFDLVAGLEARGFLIGPQLATDLGKGFLPMRKAGKLPEPTYSQEYALEYGNARIEIERGSLRPGQRVLIVDDLIATGGSAQAAARLVEQAGGQVAGFSFVMELNGLDGRKALGAYPVTCLMNMPA</sequence>
<comment type="caution">
    <text evidence="13">The sequence shown here is derived from an EMBL/GenBank/DDBJ whole genome shotgun (WGS) entry which is preliminary data.</text>
</comment>
<evidence type="ECO:0000259" key="12">
    <source>
        <dbReference type="Pfam" id="PF00156"/>
    </source>
</evidence>